<keyword evidence="5" id="KW-1185">Reference proteome</keyword>
<evidence type="ECO:0000259" key="3">
    <source>
        <dbReference type="Pfam" id="PF01551"/>
    </source>
</evidence>
<evidence type="ECO:0000256" key="2">
    <source>
        <dbReference type="SAM" id="Coils"/>
    </source>
</evidence>
<sequence>MLGFTPVVYAQTVQDLHNYQDLVEQQKQIVQKQQEQIKAITKPAQERLDALRRNVKVTTEQIQDNEQKLKVAQTSLQKLEKKLQELEYDLNRKRSATTARLRYLQKQQMQKWWVLLLSSQNLNQFADRHRQLNRIYEGDRQLLITLKQNTDRVESQRSQVTTQANEIALLTQKLKYQKANFEAEAVAQANVIDRLKSDRRALELAEDRLVQDSQQITRLILAKAQTAPGILIMPGTGQLMYPTVGEVTSPFGWRMHPILGYERFHSGIDFGADYGSMVYASDRGTVIYAGWYGGYGNAVIIDHGNGLTTLYGHCSELFVNEGQVVQKGQPISAVGSTGFSTGPHLHFEVRANGEPVDPAQFL</sequence>
<dbReference type="EMBL" id="JAZBJZ010000005">
    <property type="protein sequence ID" value="MEE3715589.1"/>
    <property type="molecule type" value="Genomic_DNA"/>
</dbReference>
<name>A0AAW9PVK4_9CYAN</name>
<evidence type="ECO:0000313" key="4">
    <source>
        <dbReference type="EMBL" id="MEE3715589.1"/>
    </source>
</evidence>
<keyword evidence="2" id="KW-0175">Coiled coil</keyword>
<dbReference type="PANTHER" id="PTHR21666">
    <property type="entry name" value="PEPTIDASE-RELATED"/>
    <property type="match status" value="1"/>
</dbReference>
<dbReference type="FunFam" id="2.70.70.10:FF:000006">
    <property type="entry name" value="M23 family peptidase"/>
    <property type="match status" value="1"/>
</dbReference>
<feature type="domain" description="M23ase beta-sheet core" evidence="3">
    <location>
        <begin position="263"/>
        <end position="358"/>
    </location>
</feature>
<gene>
    <name evidence="4" type="ORF">V2H45_02390</name>
</gene>
<protein>
    <submittedName>
        <fullName evidence="4">Peptidoglycan DD-metalloendopeptidase family protein</fullName>
    </submittedName>
</protein>
<dbReference type="Proteomes" id="UP001333818">
    <property type="component" value="Unassembled WGS sequence"/>
</dbReference>
<comment type="caution">
    <text evidence="4">The sequence shown here is derived from an EMBL/GenBank/DDBJ whole genome shotgun (WGS) entry which is preliminary data.</text>
</comment>
<proteinExistence type="predicted"/>
<evidence type="ECO:0000256" key="1">
    <source>
        <dbReference type="ARBA" id="ARBA00022729"/>
    </source>
</evidence>
<dbReference type="Pfam" id="PF01551">
    <property type="entry name" value="Peptidase_M23"/>
    <property type="match status" value="1"/>
</dbReference>
<organism evidence="4 5">
    <name type="scientific">Tumidithrix elongata BACA0141</name>
    <dbReference type="NCBI Taxonomy" id="2716417"/>
    <lineage>
        <taxon>Bacteria</taxon>
        <taxon>Bacillati</taxon>
        <taxon>Cyanobacteriota</taxon>
        <taxon>Cyanophyceae</taxon>
        <taxon>Pseudanabaenales</taxon>
        <taxon>Pseudanabaenaceae</taxon>
        <taxon>Tumidithrix</taxon>
        <taxon>Tumidithrix elongata</taxon>
    </lineage>
</organism>
<dbReference type="Gene3D" id="2.70.70.10">
    <property type="entry name" value="Glucose Permease (Domain IIA)"/>
    <property type="match status" value="1"/>
</dbReference>
<dbReference type="SUPFAM" id="SSF51261">
    <property type="entry name" value="Duplicated hybrid motif"/>
    <property type="match status" value="1"/>
</dbReference>
<dbReference type="AlphaFoldDB" id="A0AAW9PVK4"/>
<dbReference type="Gene3D" id="6.10.250.3150">
    <property type="match status" value="1"/>
</dbReference>
<dbReference type="InterPro" id="IPR050570">
    <property type="entry name" value="Cell_wall_metabolism_enzyme"/>
</dbReference>
<feature type="coiled-coil region" evidence="2">
    <location>
        <begin position="16"/>
        <end position="96"/>
    </location>
</feature>
<dbReference type="PANTHER" id="PTHR21666:SF289">
    <property type="entry name" value="L-ALA--D-GLU ENDOPEPTIDASE"/>
    <property type="match status" value="1"/>
</dbReference>
<reference evidence="4" key="1">
    <citation type="submission" date="2024-01" db="EMBL/GenBank/DDBJ databases">
        <title>Bank of Algae and Cyanobacteria of the Azores (BACA) strain genomes.</title>
        <authorList>
            <person name="Luz R."/>
            <person name="Cordeiro R."/>
            <person name="Fonseca A."/>
            <person name="Goncalves V."/>
        </authorList>
    </citation>
    <scope>NUCLEOTIDE SEQUENCE</scope>
    <source>
        <strain evidence="4">BACA0141</strain>
    </source>
</reference>
<dbReference type="GO" id="GO:0004222">
    <property type="term" value="F:metalloendopeptidase activity"/>
    <property type="evidence" value="ECO:0007669"/>
    <property type="project" value="TreeGrafter"/>
</dbReference>
<dbReference type="InterPro" id="IPR011055">
    <property type="entry name" value="Dup_hybrid_motif"/>
</dbReference>
<evidence type="ECO:0000313" key="5">
    <source>
        <dbReference type="Proteomes" id="UP001333818"/>
    </source>
</evidence>
<dbReference type="InterPro" id="IPR016047">
    <property type="entry name" value="M23ase_b-sheet_dom"/>
</dbReference>
<accession>A0AAW9PVK4</accession>
<dbReference type="CDD" id="cd12797">
    <property type="entry name" value="M23_peptidase"/>
    <property type="match status" value="1"/>
</dbReference>
<keyword evidence="1" id="KW-0732">Signal</keyword>